<keyword evidence="4 8" id="KW-0863">Zinc-finger</keyword>
<dbReference type="Pfam" id="PF00096">
    <property type="entry name" value="zf-C2H2"/>
    <property type="match status" value="2"/>
</dbReference>
<evidence type="ECO:0000256" key="4">
    <source>
        <dbReference type="ARBA" id="ARBA00022771"/>
    </source>
</evidence>
<dbReference type="PROSITE" id="PS50157">
    <property type="entry name" value="ZINC_FINGER_C2H2_2"/>
    <property type="match status" value="2"/>
</dbReference>
<keyword evidence="3" id="KW-0677">Repeat</keyword>
<dbReference type="PANTHER" id="PTHR19818:SF139">
    <property type="entry name" value="PAIR-RULE PROTEIN ODD-PAIRED"/>
    <property type="match status" value="1"/>
</dbReference>
<evidence type="ECO:0000259" key="10">
    <source>
        <dbReference type="PROSITE" id="PS50157"/>
    </source>
</evidence>
<evidence type="ECO:0000256" key="3">
    <source>
        <dbReference type="ARBA" id="ARBA00022737"/>
    </source>
</evidence>
<dbReference type="Proteomes" id="UP001213000">
    <property type="component" value="Unassembled WGS sequence"/>
</dbReference>
<feature type="region of interest" description="Disordered" evidence="9">
    <location>
        <begin position="25"/>
        <end position="211"/>
    </location>
</feature>
<evidence type="ECO:0000256" key="2">
    <source>
        <dbReference type="ARBA" id="ARBA00022723"/>
    </source>
</evidence>
<keyword evidence="2" id="KW-0479">Metal-binding</keyword>
<dbReference type="AlphaFoldDB" id="A0AAD5VWX2"/>
<feature type="compositionally biased region" description="Polar residues" evidence="9">
    <location>
        <begin position="349"/>
        <end position="361"/>
    </location>
</feature>
<evidence type="ECO:0000256" key="8">
    <source>
        <dbReference type="PROSITE-ProRule" id="PRU00042"/>
    </source>
</evidence>
<keyword evidence="12" id="KW-1185">Reference proteome</keyword>
<feature type="region of interest" description="Disordered" evidence="9">
    <location>
        <begin position="327"/>
        <end position="420"/>
    </location>
</feature>
<feature type="compositionally biased region" description="Pro residues" evidence="9">
    <location>
        <begin position="189"/>
        <end position="198"/>
    </location>
</feature>
<organism evidence="11 12">
    <name type="scientific">Leucocoprinus birnbaumii</name>
    <dbReference type="NCBI Taxonomy" id="56174"/>
    <lineage>
        <taxon>Eukaryota</taxon>
        <taxon>Fungi</taxon>
        <taxon>Dikarya</taxon>
        <taxon>Basidiomycota</taxon>
        <taxon>Agaricomycotina</taxon>
        <taxon>Agaricomycetes</taxon>
        <taxon>Agaricomycetidae</taxon>
        <taxon>Agaricales</taxon>
        <taxon>Agaricineae</taxon>
        <taxon>Agaricaceae</taxon>
        <taxon>Leucocoprinus</taxon>
    </lineage>
</organism>
<dbReference type="GO" id="GO:0045944">
    <property type="term" value="P:positive regulation of transcription by RNA polymerase II"/>
    <property type="evidence" value="ECO:0007669"/>
    <property type="project" value="UniProtKB-ARBA"/>
</dbReference>
<feature type="domain" description="C2H2-type" evidence="10">
    <location>
        <begin position="274"/>
        <end position="301"/>
    </location>
</feature>
<comment type="subcellular location">
    <subcellularLocation>
        <location evidence="1">Nucleus</location>
    </subcellularLocation>
</comment>
<evidence type="ECO:0000256" key="6">
    <source>
        <dbReference type="ARBA" id="ARBA00023125"/>
    </source>
</evidence>
<dbReference type="InterPro" id="IPR013087">
    <property type="entry name" value="Znf_C2H2_type"/>
</dbReference>
<protein>
    <recommendedName>
        <fullName evidence="10">C2H2-type domain-containing protein</fullName>
    </recommendedName>
</protein>
<dbReference type="InterPro" id="IPR036236">
    <property type="entry name" value="Znf_C2H2_sf"/>
</dbReference>
<dbReference type="GO" id="GO:0000122">
    <property type="term" value="P:negative regulation of transcription by RNA polymerase II"/>
    <property type="evidence" value="ECO:0007669"/>
    <property type="project" value="UniProtKB-ARBA"/>
</dbReference>
<feature type="compositionally biased region" description="Basic and acidic residues" evidence="9">
    <location>
        <begin position="395"/>
        <end position="420"/>
    </location>
</feature>
<dbReference type="FunFam" id="3.30.160.60:FF:001102">
    <property type="entry name" value="Transcription factor IIIA"/>
    <property type="match status" value="1"/>
</dbReference>
<accession>A0AAD5VWX2</accession>
<keyword evidence="5" id="KW-0862">Zinc</keyword>
<evidence type="ECO:0000313" key="12">
    <source>
        <dbReference type="Proteomes" id="UP001213000"/>
    </source>
</evidence>
<sequence length="420" mass="46490">MSSPPDNNRSDKRVTLPPIRDFFRADEFLHSQSPGHEPPATTLARLRMSDDGSEPPPLRPLSPGQSRLPGRMYRSTSDQLSPPSVHQTSASHLQLQQSPSTSPYQNRFRSAESSSMSTPPSTSRQLETLATQRMTNTLPPLSQPRVPNPSPNQPRDWPMDTTGQHLYPSYRQSSYNADSREPLRRSPAPNRPLSPPNPGSSAQVHSPDSPPALVQAVAPWVIATNLDVGQIYEDDERTPIARPFDAGPMGRSPSHVVSLGRFFDEGSQPPLGKYDCKFCGKLFNRPSSLRIHLNSHTGEKPFICPHPDCGRSFSVLSNMRRHARVHMNNPKEQEPEESNEESISLPSPTDSSLPRASSSITYDAAPMENLTQSWQTQYRTGSSNASPSSSGSRQSRADSFDGGRLEEAQKSEKRSRNRPE</sequence>
<dbReference type="FunFam" id="3.30.160.60:FF:001465">
    <property type="entry name" value="Zinc finger protein 560"/>
    <property type="match status" value="1"/>
</dbReference>
<feature type="compositionally biased region" description="Polar residues" evidence="9">
    <location>
        <begin position="124"/>
        <end position="140"/>
    </location>
</feature>
<feature type="domain" description="C2H2-type" evidence="10">
    <location>
        <begin position="302"/>
        <end position="331"/>
    </location>
</feature>
<dbReference type="PROSITE" id="PS00028">
    <property type="entry name" value="ZINC_FINGER_C2H2_1"/>
    <property type="match status" value="2"/>
</dbReference>
<dbReference type="Gene3D" id="3.30.160.60">
    <property type="entry name" value="Classic Zinc Finger"/>
    <property type="match status" value="2"/>
</dbReference>
<evidence type="ECO:0000256" key="1">
    <source>
        <dbReference type="ARBA" id="ARBA00004123"/>
    </source>
</evidence>
<evidence type="ECO:0000256" key="9">
    <source>
        <dbReference type="SAM" id="MobiDB-lite"/>
    </source>
</evidence>
<keyword evidence="6" id="KW-0238">DNA-binding</keyword>
<feature type="compositionally biased region" description="Low complexity" evidence="9">
    <location>
        <begin position="113"/>
        <end position="123"/>
    </location>
</feature>
<name>A0AAD5VWX2_9AGAR</name>
<dbReference type="PANTHER" id="PTHR19818">
    <property type="entry name" value="ZINC FINGER PROTEIN ZIC AND GLI"/>
    <property type="match status" value="1"/>
</dbReference>
<proteinExistence type="predicted"/>
<comment type="caution">
    <text evidence="11">The sequence shown here is derived from an EMBL/GenBank/DDBJ whole genome shotgun (WGS) entry which is preliminary data.</text>
</comment>
<reference evidence="11" key="1">
    <citation type="submission" date="2022-07" db="EMBL/GenBank/DDBJ databases">
        <title>Genome Sequence of Leucocoprinus birnbaumii.</title>
        <authorList>
            <person name="Buettner E."/>
        </authorList>
    </citation>
    <scope>NUCLEOTIDE SEQUENCE</scope>
    <source>
        <strain evidence="11">VT141</strain>
    </source>
</reference>
<dbReference type="SUPFAM" id="SSF57667">
    <property type="entry name" value="beta-beta-alpha zinc fingers"/>
    <property type="match status" value="1"/>
</dbReference>
<feature type="compositionally biased region" description="Polar residues" evidence="9">
    <location>
        <begin position="74"/>
        <end position="112"/>
    </location>
</feature>
<keyword evidence="7" id="KW-0539">Nucleus</keyword>
<dbReference type="EMBL" id="JANIEX010000174">
    <property type="protein sequence ID" value="KAJ3571695.1"/>
    <property type="molecule type" value="Genomic_DNA"/>
</dbReference>
<gene>
    <name evidence="11" type="ORF">NP233_g3579</name>
</gene>
<dbReference type="GO" id="GO:0008270">
    <property type="term" value="F:zinc ion binding"/>
    <property type="evidence" value="ECO:0007669"/>
    <property type="project" value="UniProtKB-KW"/>
</dbReference>
<dbReference type="GO" id="GO:0000981">
    <property type="term" value="F:DNA-binding transcription factor activity, RNA polymerase II-specific"/>
    <property type="evidence" value="ECO:0007669"/>
    <property type="project" value="TreeGrafter"/>
</dbReference>
<dbReference type="GO" id="GO:0005634">
    <property type="term" value="C:nucleus"/>
    <property type="evidence" value="ECO:0007669"/>
    <property type="project" value="UniProtKB-SubCell"/>
</dbReference>
<feature type="compositionally biased region" description="Polar residues" evidence="9">
    <location>
        <begin position="369"/>
        <end position="380"/>
    </location>
</feature>
<evidence type="ECO:0000256" key="5">
    <source>
        <dbReference type="ARBA" id="ARBA00022833"/>
    </source>
</evidence>
<dbReference type="GO" id="GO:0000978">
    <property type="term" value="F:RNA polymerase II cis-regulatory region sequence-specific DNA binding"/>
    <property type="evidence" value="ECO:0007669"/>
    <property type="project" value="TreeGrafter"/>
</dbReference>
<feature type="compositionally biased region" description="Low complexity" evidence="9">
    <location>
        <begin position="381"/>
        <end position="394"/>
    </location>
</feature>
<evidence type="ECO:0000256" key="7">
    <source>
        <dbReference type="ARBA" id="ARBA00023242"/>
    </source>
</evidence>
<dbReference type="SMART" id="SM00355">
    <property type="entry name" value="ZnF_C2H2"/>
    <property type="match status" value="2"/>
</dbReference>
<dbReference type="InterPro" id="IPR050329">
    <property type="entry name" value="GLI_C2H2-zinc-finger"/>
</dbReference>
<evidence type="ECO:0000313" key="11">
    <source>
        <dbReference type="EMBL" id="KAJ3571695.1"/>
    </source>
</evidence>